<feature type="region of interest" description="Disordered" evidence="2">
    <location>
        <begin position="640"/>
        <end position="691"/>
    </location>
</feature>
<dbReference type="AlphaFoldDB" id="A0A9P9E4I6"/>
<dbReference type="GO" id="GO:0000981">
    <property type="term" value="F:DNA-binding transcription factor activity, RNA polymerase II-specific"/>
    <property type="evidence" value="ECO:0007669"/>
    <property type="project" value="InterPro"/>
</dbReference>
<proteinExistence type="predicted"/>
<dbReference type="InterPro" id="IPR001138">
    <property type="entry name" value="Zn2Cys6_DnaBD"/>
</dbReference>
<keyword evidence="4" id="KW-1185">Reference proteome</keyword>
<sequence>MGRKPNQLILEFFERGPKLEDASNRYQHTCKSCGEKFPKGRIDSLTNHLVKKCPILPLRDRQRAILQFHDLPADLPDMAMAAMPGQTHNGPSMNLPFAPSKQGMSALETLAEVSRQQLDLSGARGTGKQRMTPPPQHMHGGNTHGGLLDEFLVQDDRPDGTDSISVSQGFDISSGPALPSIYQFNGPLSHSPTGSPHIQNLPLSNATSIAQMVPSLVMAASQANELSNMLPLANNLTMEPELNMQSGTGISDKFFHSNGRAAWPHVGSSSIDPMLHDHNRDQMMGRDENMNKSMSHHPRPIAMNPNGSQTHFTTDFSMNQKPSKPKVRGRFSDTRRKEVQEVRKRGACIRCRMLKKPCSGDSPCSTCHNVESARLWKQPCIRTRIAEEFGLYAAGLHGLLAFQAINQAKEQVQLAQIPGRIEATNHPESGIFATFTPLKCQAQVLPGSDIDPEILASFAPSQLEIIDSDDDIGGKIDLYIKKVATHFFESEESAFMKTTLESALRITSINNDGLLSKALELWNLTRILTSRNVEWHLFSNPSLAPTIAPASMSSSDLEHPQRTPITTVNNPQAFDLIKMQLEGATEKRAACLSRVVMNDLERRLLQRQQANPFETFLVAVILLACVERMCWLFRKWEDATPSPPAPTQNSEFLNPGPHHDPNHSASHHAPQQHLSSDDTLAQALQSQDDHQISHLQSQLPFDLPAHPPKWPFDKHPAHFSQQGERFSDILNMLLKMRGVSHTLAPRNHDGILVLLGDDLDENVKSWYQGVALTREVLAEKRNKGFNGVGPEEWELKFVSKIVGGGV</sequence>
<feature type="compositionally biased region" description="Polar residues" evidence="2">
    <location>
        <begin position="672"/>
        <end position="686"/>
    </location>
</feature>
<evidence type="ECO:0000313" key="3">
    <source>
        <dbReference type="EMBL" id="KAH7130763.1"/>
    </source>
</evidence>
<protein>
    <submittedName>
        <fullName evidence="3">Uncharacterized protein</fullName>
    </submittedName>
</protein>
<name>A0A9P9E4I6_9PLEO</name>
<evidence type="ECO:0000256" key="1">
    <source>
        <dbReference type="ARBA" id="ARBA00023242"/>
    </source>
</evidence>
<feature type="region of interest" description="Disordered" evidence="2">
    <location>
        <begin position="314"/>
        <end position="338"/>
    </location>
</feature>
<dbReference type="PANTHER" id="PTHR35392">
    <property type="entry name" value="ZN(II)2CYS6 TRANSCRIPTION FACTOR (EUROFUNG)-RELATED-RELATED"/>
    <property type="match status" value="1"/>
</dbReference>
<reference evidence="3" key="1">
    <citation type="journal article" date="2021" name="Nat. Commun.">
        <title>Genetic determinants of endophytism in the Arabidopsis root mycobiome.</title>
        <authorList>
            <person name="Mesny F."/>
            <person name="Miyauchi S."/>
            <person name="Thiergart T."/>
            <person name="Pickel B."/>
            <person name="Atanasova L."/>
            <person name="Karlsson M."/>
            <person name="Huettel B."/>
            <person name="Barry K.W."/>
            <person name="Haridas S."/>
            <person name="Chen C."/>
            <person name="Bauer D."/>
            <person name="Andreopoulos W."/>
            <person name="Pangilinan J."/>
            <person name="LaButti K."/>
            <person name="Riley R."/>
            <person name="Lipzen A."/>
            <person name="Clum A."/>
            <person name="Drula E."/>
            <person name="Henrissat B."/>
            <person name="Kohler A."/>
            <person name="Grigoriev I.V."/>
            <person name="Martin F.M."/>
            <person name="Hacquard S."/>
        </authorList>
    </citation>
    <scope>NUCLEOTIDE SEQUENCE</scope>
    <source>
        <strain evidence="3">MPI-CAGE-CH-0243</strain>
    </source>
</reference>
<evidence type="ECO:0000256" key="2">
    <source>
        <dbReference type="SAM" id="MobiDB-lite"/>
    </source>
</evidence>
<accession>A0A9P9E4I6</accession>
<dbReference type="OrthoDB" id="5417895at2759"/>
<dbReference type="PANTHER" id="PTHR35392:SF2">
    <property type="entry name" value="ZN(II)2CYS6 TRANSCRIPTION FACTOR (EUROFUNG)"/>
    <property type="match status" value="1"/>
</dbReference>
<organism evidence="3 4">
    <name type="scientific">Dendryphion nanum</name>
    <dbReference type="NCBI Taxonomy" id="256645"/>
    <lineage>
        <taxon>Eukaryota</taxon>
        <taxon>Fungi</taxon>
        <taxon>Dikarya</taxon>
        <taxon>Ascomycota</taxon>
        <taxon>Pezizomycotina</taxon>
        <taxon>Dothideomycetes</taxon>
        <taxon>Pleosporomycetidae</taxon>
        <taxon>Pleosporales</taxon>
        <taxon>Torulaceae</taxon>
        <taxon>Dendryphion</taxon>
    </lineage>
</organism>
<evidence type="ECO:0000313" key="4">
    <source>
        <dbReference type="Proteomes" id="UP000700596"/>
    </source>
</evidence>
<comment type="caution">
    <text evidence="3">The sequence shown here is derived from an EMBL/GenBank/DDBJ whole genome shotgun (WGS) entry which is preliminary data.</text>
</comment>
<dbReference type="Proteomes" id="UP000700596">
    <property type="component" value="Unassembled WGS sequence"/>
</dbReference>
<gene>
    <name evidence="3" type="ORF">B0J11DRAFT_549003</name>
</gene>
<dbReference type="CDD" id="cd00067">
    <property type="entry name" value="GAL4"/>
    <property type="match status" value="1"/>
</dbReference>
<dbReference type="GO" id="GO:0008270">
    <property type="term" value="F:zinc ion binding"/>
    <property type="evidence" value="ECO:0007669"/>
    <property type="project" value="InterPro"/>
</dbReference>
<dbReference type="EMBL" id="JAGMWT010000004">
    <property type="protein sequence ID" value="KAH7130763.1"/>
    <property type="molecule type" value="Genomic_DNA"/>
</dbReference>
<keyword evidence="1" id="KW-0539">Nucleus</keyword>
<dbReference type="InterPro" id="IPR052973">
    <property type="entry name" value="Fungal_sec-metab_reg_TF"/>
</dbReference>